<keyword evidence="2" id="KW-0812">Transmembrane</keyword>
<feature type="transmembrane region" description="Helical" evidence="2">
    <location>
        <begin position="70"/>
        <end position="90"/>
    </location>
</feature>
<evidence type="ECO:0000313" key="4">
    <source>
        <dbReference type="Proteomes" id="UP000747542"/>
    </source>
</evidence>
<reference evidence="3" key="1">
    <citation type="journal article" date="2021" name="Sci. Adv.">
        <title>The American lobster genome reveals insights on longevity, neural, and immune adaptations.</title>
        <authorList>
            <person name="Polinski J.M."/>
            <person name="Zimin A.V."/>
            <person name="Clark K.F."/>
            <person name="Kohn A.B."/>
            <person name="Sadowski N."/>
            <person name="Timp W."/>
            <person name="Ptitsyn A."/>
            <person name="Khanna P."/>
            <person name="Romanova D.Y."/>
            <person name="Williams P."/>
            <person name="Greenwood S.J."/>
            <person name="Moroz L.L."/>
            <person name="Walt D.R."/>
            <person name="Bodnar A.G."/>
        </authorList>
    </citation>
    <scope>NUCLEOTIDE SEQUENCE</scope>
    <source>
        <strain evidence="3">GMGI-L3</strain>
    </source>
</reference>
<dbReference type="EMBL" id="JAHLQT010028448">
    <property type="protein sequence ID" value="KAG7161984.1"/>
    <property type="molecule type" value="Genomic_DNA"/>
</dbReference>
<comment type="caution">
    <text evidence="3">The sequence shown here is derived from an EMBL/GenBank/DDBJ whole genome shotgun (WGS) entry which is preliminary data.</text>
</comment>
<dbReference type="AlphaFoldDB" id="A0A8J5JVH3"/>
<feature type="compositionally biased region" description="Polar residues" evidence="1">
    <location>
        <begin position="35"/>
        <end position="50"/>
    </location>
</feature>
<name>A0A8J5JVH3_HOMAM</name>
<organism evidence="3 4">
    <name type="scientific">Homarus americanus</name>
    <name type="common">American lobster</name>
    <dbReference type="NCBI Taxonomy" id="6706"/>
    <lineage>
        <taxon>Eukaryota</taxon>
        <taxon>Metazoa</taxon>
        <taxon>Ecdysozoa</taxon>
        <taxon>Arthropoda</taxon>
        <taxon>Crustacea</taxon>
        <taxon>Multicrustacea</taxon>
        <taxon>Malacostraca</taxon>
        <taxon>Eumalacostraca</taxon>
        <taxon>Eucarida</taxon>
        <taxon>Decapoda</taxon>
        <taxon>Pleocyemata</taxon>
        <taxon>Astacidea</taxon>
        <taxon>Nephropoidea</taxon>
        <taxon>Nephropidae</taxon>
        <taxon>Homarus</taxon>
    </lineage>
</organism>
<proteinExistence type="predicted"/>
<keyword evidence="2" id="KW-1133">Transmembrane helix</keyword>
<keyword evidence="4" id="KW-1185">Reference proteome</keyword>
<evidence type="ECO:0000256" key="1">
    <source>
        <dbReference type="SAM" id="MobiDB-lite"/>
    </source>
</evidence>
<protein>
    <submittedName>
        <fullName evidence="3">Uncharacterized protein</fullName>
    </submittedName>
</protein>
<accession>A0A8J5JVH3</accession>
<feature type="region of interest" description="Disordered" evidence="1">
    <location>
        <begin position="28"/>
        <end position="68"/>
    </location>
</feature>
<keyword evidence="2" id="KW-0472">Membrane</keyword>
<evidence type="ECO:0000256" key="2">
    <source>
        <dbReference type="SAM" id="Phobius"/>
    </source>
</evidence>
<dbReference type="Proteomes" id="UP000747542">
    <property type="component" value="Unassembled WGS sequence"/>
</dbReference>
<gene>
    <name evidence="3" type="ORF">Hamer_G025363</name>
</gene>
<sequence>MPTILPPQSPSRPGLRWRLNRGWRRRTLGGIRWSPAQQTNTTSASPTSKGQRPGYGAPAHDNGRGTNTSFSNFLMLGGVTAVLVYNVLLVSSSGTHL</sequence>
<evidence type="ECO:0000313" key="3">
    <source>
        <dbReference type="EMBL" id="KAG7161984.1"/>
    </source>
</evidence>